<protein>
    <submittedName>
        <fullName evidence="1">Uncharacterized protein</fullName>
    </submittedName>
</protein>
<proteinExistence type="predicted"/>
<dbReference type="EMBL" id="MU277240">
    <property type="protein sequence ID" value="KAI0057951.1"/>
    <property type="molecule type" value="Genomic_DNA"/>
</dbReference>
<accession>A0ACB8SQC7</accession>
<evidence type="ECO:0000313" key="2">
    <source>
        <dbReference type="Proteomes" id="UP000814140"/>
    </source>
</evidence>
<reference evidence="1" key="1">
    <citation type="submission" date="2021-03" db="EMBL/GenBank/DDBJ databases">
        <authorList>
            <consortium name="DOE Joint Genome Institute"/>
            <person name="Ahrendt S."/>
            <person name="Looney B.P."/>
            <person name="Miyauchi S."/>
            <person name="Morin E."/>
            <person name="Drula E."/>
            <person name="Courty P.E."/>
            <person name="Chicoki N."/>
            <person name="Fauchery L."/>
            <person name="Kohler A."/>
            <person name="Kuo A."/>
            <person name="Labutti K."/>
            <person name="Pangilinan J."/>
            <person name="Lipzen A."/>
            <person name="Riley R."/>
            <person name="Andreopoulos W."/>
            <person name="He G."/>
            <person name="Johnson J."/>
            <person name="Barry K.W."/>
            <person name="Grigoriev I.V."/>
            <person name="Nagy L."/>
            <person name="Hibbett D."/>
            <person name="Henrissat B."/>
            <person name="Matheny P.B."/>
            <person name="Labbe J."/>
            <person name="Martin F."/>
        </authorList>
    </citation>
    <scope>NUCLEOTIDE SEQUENCE</scope>
    <source>
        <strain evidence="1">HHB10654</strain>
    </source>
</reference>
<gene>
    <name evidence="1" type="ORF">BV25DRAFT_1321378</name>
</gene>
<evidence type="ECO:0000313" key="1">
    <source>
        <dbReference type="EMBL" id="KAI0057951.1"/>
    </source>
</evidence>
<name>A0ACB8SQC7_9AGAM</name>
<dbReference type="Proteomes" id="UP000814140">
    <property type="component" value="Unassembled WGS sequence"/>
</dbReference>
<reference evidence="1" key="2">
    <citation type="journal article" date="2022" name="New Phytol.">
        <title>Evolutionary transition to the ectomycorrhizal habit in the genomes of a hyperdiverse lineage of mushroom-forming fungi.</title>
        <authorList>
            <person name="Looney B."/>
            <person name="Miyauchi S."/>
            <person name="Morin E."/>
            <person name="Drula E."/>
            <person name="Courty P.E."/>
            <person name="Kohler A."/>
            <person name="Kuo A."/>
            <person name="LaButti K."/>
            <person name="Pangilinan J."/>
            <person name="Lipzen A."/>
            <person name="Riley R."/>
            <person name="Andreopoulos W."/>
            <person name="He G."/>
            <person name="Johnson J."/>
            <person name="Nolan M."/>
            <person name="Tritt A."/>
            <person name="Barry K.W."/>
            <person name="Grigoriev I.V."/>
            <person name="Nagy L.G."/>
            <person name="Hibbett D."/>
            <person name="Henrissat B."/>
            <person name="Matheny P.B."/>
            <person name="Labbe J."/>
            <person name="Martin F.M."/>
        </authorList>
    </citation>
    <scope>NUCLEOTIDE SEQUENCE</scope>
    <source>
        <strain evidence="1">HHB10654</strain>
    </source>
</reference>
<keyword evidence="2" id="KW-1185">Reference proteome</keyword>
<sequence>MPNVTMPEIPWDVVVATLECVFNYTTGTDHFNTMMSCSLVCKEWTRAAQRILFRSVRGQGCRSTFEDLWRRPFIRTITDNPLLGTYVRSISDIHIVSDEFVETYPEYITSESQFVFILASCPNLVELEVNFRQDELSPSLLSRLSEVGQHITSLRSVAYGAGSSAIYQVFDIWPIRSLHIRGGITVRPPSHRPPFTLERLVLEDTSNLCEAVLQWFLPQDHQPSNLSLAMSYPYESFSGAYNNMFSAYAPHIRTLSLVCLGTDTPPLDACEALSRLTLRSGHKAAFVLPPSIQHLCFYPMEDGYKPMHQILAAVTKSLPHLTTVSVNEHVTPYNQSSLKDVCDQRGVGFLVSAEPEWPSTIDLTIK</sequence>
<organism evidence="1 2">
    <name type="scientific">Artomyces pyxidatus</name>
    <dbReference type="NCBI Taxonomy" id="48021"/>
    <lineage>
        <taxon>Eukaryota</taxon>
        <taxon>Fungi</taxon>
        <taxon>Dikarya</taxon>
        <taxon>Basidiomycota</taxon>
        <taxon>Agaricomycotina</taxon>
        <taxon>Agaricomycetes</taxon>
        <taxon>Russulales</taxon>
        <taxon>Auriscalpiaceae</taxon>
        <taxon>Artomyces</taxon>
    </lineage>
</organism>
<comment type="caution">
    <text evidence="1">The sequence shown here is derived from an EMBL/GenBank/DDBJ whole genome shotgun (WGS) entry which is preliminary data.</text>
</comment>